<name>A0A183DDE1_9BILA</name>
<dbReference type="AlphaFoldDB" id="A0A183DDE1"/>
<protein>
    <submittedName>
        <fullName evidence="1 3">Uncharacterized protein</fullName>
    </submittedName>
</protein>
<evidence type="ECO:0000313" key="2">
    <source>
        <dbReference type="Proteomes" id="UP000271098"/>
    </source>
</evidence>
<evidence type="ECO:0000313" key="3">
    <source>
        <dbReference type="WBParaSite" id="GPUH_0000674101-mRNA-1"/>
    </source>
</evidence>
<organism evidence="3">
    <name type="scientific">Gongylonema pulchrum</name>
    <dbReference type="NCBI Taxonomy" id="637853"/>
    <lineage>
        <taxon>Eukaryota</taxon>
        <taxon>Metazoa</taxon>
        <taxon>Ecdysozoa</taxon>
        <taxon>Nematoda</taxon>
        <taxon>Chromadorea</taxon>
        <taxon>Rhabditida</taxon>
        <taxon>Spirurina</taxon>
        <taxon>Spiruromorpha</taxon>
        <taxon>Spiruroidea</taxon>
        <taxon>Gongylonematidae</taxon>
        <taxon>Gongylonema</taxon>
    </lineage>
</organism>
<evidence type="ECO:0000313" key="1">
    <source>
        <dbReference type="EMBL" id="VDK55876.1"/>
    </source>
</evidence>
<proteinExistence type="predicted"/>
<dbReference type="EMBL" id="UYRT01016292">
    <property type="protein sequence ID" value="VDK55876.1"/>
    <property type="molecule type" value="Genomic_DNA"/>
</dbReference>
<sequence length="85" mass="9489">MPPQKSLIAELLEKQAKIEQEARKPAVAPPRPRNSAYCDVDLQISVGILFLSTALGKSSQAVRDARFVVERSQFEVGRAKILRRN</sequence>
<dbReference type="OrthoDB" id="5842624at2759"/>
<keyword evidence="2" id="KW-1185">Reference proteome</keyword>
<gene>
    <name evidence="1" type="ORF">GPUH_LOCUS6733</name>
</gene>
<reference evidence="3" key="1">
    <citation type="submission" date="2016-06" db="UniProtKB">
        <authorList>
            <consortium name="WormBaseParasite"/>
        </authorList>
    </citation>
    <scope>IDENTIFICATION</scope>
</reference>
<dbReference type="WBParaSite" id="GPUH_0000674101-mRNA-1">
    <property type="protein sequence ID" value="GPUH_0000674101-mRNA-1"/>
    <property type="gene ID" value="GPUH_0000674101"/>
</dbReference>
<accession>A0A183DDE1</accession>
<dbReference type="Proteomes" id="UP000271098">
    <property type="component" value="Unassembled WGS sequence"/>
</dbReference>
<reference evidence="1 2" key="2">
    <citation type="submission" date="2018-11" db="EMBL/GenBank/DDBJ databases">
        <authorList>
            <consortium name="Pathogen Informatics"/>
        </authorList>
    </citation>
    <scope>NUCLEOTIDE SEQUENCE [LARGE SCALE GENOMIC DNA]</scope>
</reference>